<keyword evidence="2" id="KW-1185">Reference proteome</keyword>
<dbReference type="EMBL" id="JAGTUF010000044">
    <property type="protein sequence ID" value="MBR9973911.1"/>
    <property type="molecule type" value="Genomic_DNA"/>
</dbReference>
<dbReference type="Proteomes" id="UP000680714">
    <property type="component" value="Unassembled WGS sequence"/>
</dbReference>
<sequence>MRAHQITPKTAKSVEHPLRLIAVPINCQCIAPVRQDRYQHHTVPVRVTVNGLLIEDAEIEVIRYLEGGRYVQVEFSGTIAIFASAILPAIQAARLPDIRFEGWVEGQARELKIDIAGKVVMMTPVAGKIFSLVGADR</sequence>
<protein>
    <submittedName>
        <fullName evidence="1">Uncharacterized protein</fullName>
    </submittedName>
</protein>
<dbReference type="RefSeq" id="WP_211552073.1">
    <property type="nucleotide sequence ID" value="NZ_JAGTUF010000044.1"/>
</dbReference>
<gene>
    <name evidence="1" type="ORF">KEC16_19500</name>
</gene>
<evidence type="ECO:0000313" key="1">
    <source>
        <dbReference type="EMBL" id="MBR9973911.1"/>
    </source>
</evidence>
<reference evidence="1 2" key="1">
    <citation type="submission" date="2021-04" db="EMBL/GenBank/DDBJ databases">
        <title>Magnetospirillum sulfuroxidans sp. nov., a facultative chemolithoautotrophic sulfur-oxidizing alphaproteobacterium isolated from freshwater sediment and proposals for Paramagetospirillum gen. nov., and Magnetospirillaceae fam. nov.</title>
        <authorList>
            <person name="Koziaeva V."/>
            <person name="Geelhoed J.S."/>
            <person name="Sorokin D.Y."/>
            <person name="Grouzdev D.S."/>
        </authorList>
    </citation>
    <scope>NUCLEOTIDE SEQUENCE [LARGE SCALE GENOMIC DNA]</scope>
    <source>
        <strain evidence="1 2">J10</strain>
    </source>
</reference>
<evidence type="ECO:0000313" key="2">
    <source>
        <dbReference type="Proteomes" id="UP000680714"/>
    </source>
</evidence>
<comment type="caution">
    <text evidence="1">The sequence shown here is derived from an EMBL/GenBank/DDBJ whole genome shotgun (WGS) entry which is preliminary data.</text>
</comment>
<organism evidence="1 2">
    <name type="scientific">Magnetospirillum sulfuroxidans</name>
    <dbReference type="NCBI Taxonomy" id="611300"/>
    <lineage>
        <taxon>Bacteria</taxon>
        <taxon>Pseudomonadati</taxon>
        <taxon>Pseudomonadota</taxon>
        <taxon>Alphaproteobacteria</taxon>
        <taxon>Rhodospirillales</taxon>
        <taxon>Rhodospirillaceae</taxon>
        <taxon>Magnetospirillum</taxon>
    </lineage>
</organism>
<name>A0ABS5IHL1_9PROT</name>
<proteinExistence type="predicted"/>
<accession>A0ABS5IHL1</accession>